<dbReference type="Proteomes" id="UP000501690">
    <property type="component" value="Linkage Group LG8"/>
</dbReference>
<evidence type="ECO:0000313" key="1">
    <source>
        <dbReference type="EMBL" id="QCE03266.1"/>
    </source>
</evidence>
<dbReference type="AlphaFoldDB" id="A0A4D6MPB3"/>
<protein>
    <submittedName>
        <fullName evidence="1">Uncharacterized protein</fullName>
    </submittedName>
</protein>
<name>A0A4D6MPB3_VIGUN</name>
<gene>
    <name evidence="1" type="ORF">DEO72_LG8g1290</name>
</gene>
<reference evidence="1 2" key="1">
    <citation type="submission" date="2019-04" db="EMBL/GenBank/DDBJ databases">
        <title>An improved genome assembly and genetic linkage map for asparagus bean, Vigna unguiculata ssp. sesquipedialis.</title>
        <authorList>
            <person name="Xia Q."/>
            <person name="Zhang R."/>
            <person name="Dong Y."/>
        </authorList>
    </citation>
    <scope>NUCLEOTIDE SEQUENCE [LARGE SCALE GENOMIC DNA]</scope>
    <source>
        <tissue evidence="1">Leaf</tissue>
    </source>
</reference>
<organism evidence="1 2">
    <name type="scientific">Vigna unguiculata</name>
    <name type="common">Cowpea</name>
    <dbReference type="NCBI Taxonomy" id="3917"/>
    <lineage>
        <taxon>Eukaryota</taxon>
        <taxon>Viridiplantae</taxon>
        <taxon>Streptophyta</taxon>
        <taxon>Embryophyta</taxon>
        <taxon>Tracheophyta</taxon>
        <taxon>Spermatophyta</taxon>
        <taxon>Magnoliopsida</taxon>
        <taxon>eudicotyledons</taxon>
        <taxon>Gunneridae</taxon>
        <taxon>Pentapetalae</taxon>
        <taxon>rosids</taxon>
        <taxon>fabids</taxon>
        <taxon>Fabales</taxon>
        <taxon>Fabaceae</taxon>
        <taxon>Papilionoideae</taxon>
        <taxon>50 kb inversion clade</taxon>
        <taxon>NPAAA clade</taxon>
        <taxon>indigoferoid/millettioid clade</taxon>
        <taxon>Phaseoleae</taxon>
        <taxon>Vigna</taxon>
    </lineage>
</organism>
<accession>A0A4D6MPB3</accession>
<proteinExistence type="predicted"/>
<dbReference type="EMBL" id="CP039352">
    <property type="protein sequence ID" value="QCE03266.1"/>
    <property type="molecule type" value="Genomic_DNA"/>
</dbReference>
<evidence type="ECO:0000313" key="2">
    <source>
        <dbReference type="Proteomes" id="UP000501690"/>
    </source>
</evidence>
<keyword evidence="2" id="KW-1185">Reference proteome</keyword>
<sequence>MPVELFGCMWVAVTRENSASERLAQAMRVSPKRECAEVTIYLCRALAWAKEARLSERPSRLSETLQPERRVERDCVLV</sequence>